<proteinExistence type="predicted"/>
<dbReference type="AlphaFoldDB" id="A0A6C0BGC1"/>
<protein>
    <submittedName>
        <fullName evidence="1">Uncharacterized protein</fullName>
    </submittedName>
</protein>
<sequence length="116" mass="13875">MYTNINVPIYHKFTYEEISRCMQFSSRYTQMYIKHSMMFRGTIFEVLYTYLADFEYSLNSGVLDDPKSSEYKKAKIVIENVTETIKELIRSHHVLSDRYLNDLMLESYVILSSKRL</sequence>
<name>A0A6C0BGC1_9ZZZZ</name>
<evidence type="ECO:0000313" key="1">
    <source>
        <dbReference type="EMBL" id="QHS90784.1"/>
    </source>
</evidence>
<accession>A0A6C0BGC1</accession>
<dbReference type="EMBL" id="MN739146">
    <property type="protein sequence ID" value="QHS90784.1"/>
    <property type="molecule type" value="Genomic_DNA"/>
</dbReference>
<organism evidence="1">
    <name type="scientific">viral metagenome</name>
    <dbReference type="NCBI Taxonomy" id="1070528"/>
    <lineage>
        <taxon>unclassified sequences</taxon>
        <taxon>metagenomes</taxon>
        <taxon>organismal metagenomes</taxon>
    </lineage>
</organism>
<reference evidence="1" key="1">
    <citation type="journal article" date="2020" name="Nature">
        <title>Giant virus diversity and host interactions through global metagenomics.</title>
        <authorList>
            <person name="Schulz F."/>
            <person name="Roux S."/>
            <person name="Paez-Espino D."/>
            <person name="Jungbluth S."/>
            <person name="Walsh D.A."/>
            <person name="Denef V.J."/>
            <person name="McMahon K.D."/>
            <person name="Konstantinidis K.T."/>
            <person name="Eloe-Fadrosh E.A."/>
            <person name="Kyrpides N.C."/>
            <person name="Woyke T."/>
        </authorList>
    </citation>
    <scope>NUCLEOTIDE SEQUENCE</scope>
    <source>
        <strain evidence="1">GVMAG-M-3300010354-11</strain>
    </source>
</reference>